<comment type="function">
    <text evidence="7 10 11">Participates actively in the response to hyperosmotic and heat shock by preventing the aggregation of stress-denatured proteins, in association with DnaK and GrpE. It is the nucleotide exchange factor for DnaK and may function as a thermosensor. Unfolded proteins bind initially to DnaJ; upon interaction with the DnaJ-bound protein, DnaK hydrolyzes its bound ATP, resulting in the formation of a stable complex. GrpE releases ADP from DnaK; ATP binding to DnaK triggers the release of the substrate protein, thus completing the reaction cycle. Several rounds of ATP-dependent interactions between DnaJ, DnaK and GrpE are required for fully efficient folding.</text>
</comment>
<dbReference type="EMBL" id="PGFZ01000005">
    <property type="protein sequence ID" value="POZ51567.1"/>
    <property type="molecule type" value="Genomic_DNA"/>
</dbReference>
<dbReference type="PROSITE" id="PS01071">
    <property type="entry name" value="GRPE"/>
    <property type="match status" value="1"/>
</dbReference>
<evidence type="ECO:0000256" key="3">
    <source>
        <dbReference type="ARBA" id="ARBA00011738"/>
    </source>
</evidence>
<dbReference type="CDD" id="cd00446">
    <property type="entry name" value="GrpE"/>
    <property type="match status" value="1"/>
</dbReference>
<evidence type="ECO:0000256" key="11">
    <source>
        <dbReference type="RuleBase" id="RU000639"/>
    </source>
</evidence>
<evidence type="ECO:0000256" key="6">
    <source>
        <dbReference type="ARBA" id="ARBA00023186"/>
    </source>
</evidence>
<dbReference type="Proteomes" id="UP000197019">
    <property type="component" value="Chromosome"/>
</dbReference>
<dbReference type="GO" id="GO:0000774">
    <property type="term" value="F:adenyl-nucleotide exchange factor activity"/>
    <property type="evidence" value="ECO:0007669"/>
    <property type="project" value="InterPro"/>
</dbReference>
<dbReference type="NCBIfam" id="NF010737">
    <property type="entry name" value="PRK14139.1"/>
    <property type="match status" value="1"/>
</dbReference>
<evidence type="ECO:0000256" key="10">
    <source>
        <dbReference type="HAMAP-Rule" id="MF_01151"/>
    </source>
</evidence>
<dbReference type="AlphaFoldDB" id="A0A1Z4BXG9"/>
<dbReference type="Pfam" id="PF01025">
    <property type="entry name" value="GrpE"/>
    <property type="match status" value="1"/>
</dbReference>
<dbReference type="GO" id="GO:0005829">
    <property type="term" value="C:cytosol"/>
    <property type="evidence" value="ECO:0007669"/>
    <property type="project" value="TreeGrafter"/>
</dbReference>
<name>A0A1Z4BXG9_9GAMM</name>
<evidence type="ECO:0000256" key="8">
    <source>
        <dbReference type="ARBA" id="ARBA00072274"/>
    </source>
</evidence>
<dbReference type="FunFam" id="2.30.22.10:FF:000001">
    <property type="entry name" value="Protein GrpE"/>
    <property type="match status" value="1"/>
</dbReference>
<sequence>MSNEQEIPVTPVDPEIQADVPAEAASAEAAETVDETEIMEPELTVEGLKKDLAQAQQKAQENWDKALRIQAEMENLKRRTQKDLEDAHKFALTGFAKELLPVLDSLVLGLQAATGDSEQVQKFREGSELTIKQFEAALAKFNVVTIDPVGEPFNAEHHQAMVMQVVEGAVPNTVVTVFQKGYLLNGRLLRPAMVVVAKAAD</sequence>
<comment type="similarity">
    <text evidence="2 10 12">Belongs to the GrpE family.</text>
</comment>
<comment type="subcellular location">
    <subcellularLocation>
        <location evidence="1 10">Cytoplasm</location>
    </subcellularLocation>
</comment>
<dbReference type="SUPFAM" id="SSF58014">
    <property type="entry name" value="Coiled-coil domain of nucleotide exchange factor GrpE"/>
    <property type="match status" value="1"/>
</dbReference>
<evidence type="ECO:0000256" key="1">
    <source>
        <dbReference type="ARBA" id="ARBA00004496"/>
    </source>
</evidence>
<keyword evidence="4 10" id="KW-0963">Cytoplasm</keyword>
<dbReference type="PANTHER" id="PTHR21237:SF23">
    <property type="entry name" value="GRPE PROTEIN HOMOLOG, MITOCHONDRIAL"/>
    <property type="match status" value="1"/>
</dbReference>
<keyword evidence="6 10" id="KW-0143">Chaperone</keyword>
<dbReference type="RefSeq" id="WP_088618818.1">
    <property type="nucleotide sequence ID" value="NZ_CP022129.1"/>
</dbReference>
<dbReference type="EMBL" id="CP022129">
    <property type="protein sequence ID" value="ASF45943.1"/>
    <property type="molecule type" value="Genomic_DNA"/>
</dbReference>
<accession>A0A1Z4BXG9</accession>
<evidence type="ECO:0000256" key="7">
    <source>
        <dbReference type="ARBA" id="ARBA00053401"/>
    </source>
</evidence>
<dbReference type="GO" id="GO:0051087">
    <property type="term" value="F:protein-folding chaperone binding"/>
    <property type="evidence" value="ECO:0007669"/>
    <property type="project" value="InterPro"/>
</dbReference>
<feature type="compositionally biased region" description="Low complexity" evidence="13">
    <location>
        <begin position="18"/>
        <end position="30"/>
    </location>
</feature>
<dbReference type="PANTHER" id="PTHR21237">
    <property type="entry name" value="GRPE PROTEIN"/>
    <property type="match status" value="1"/>
</dbReference>
<keyword evidence="16" id="KW-1185">Reference proteome</keyword>
<dbReference type="HAMAP" id="MF_01151">
    <property type="entry name" value="GrpE"/>
    <property type="match status" value="1"/>
</dbReference>
<dbReference type="Gene3D" id="3.90.20.20">
    <property type="match status" value="1"/>
</dbReference>
<proteinExistence type="inferred from homology"/>
<dbReference type="GO" id="GO:0006457">
    <property type="term" value="P:protein folding"/>
    <property type="evidence" value="ECO:0007669"/>
    <property type="project" value="InterPro"/>
</dbReference>
<keyword evidence="5 10" id="KW-0346">Stress response</keyword>
<dbReference type="InterPro" id="IPR009012">
    <property type="entry name" value="GrpE_head"/>
</dbReference>
<protein>
    <recommendedName>
        <fullName evidence="8 10">Protein GrpE</fullName>
    </recommendedName>
    <alternativeName>
        <fullName evidence="9 10">HSP-70 cofactor</fullName>
    </alternativeName>
</protein>
<dbReference type="Gene3D" id="2.30.22.10">
    <property type="entry name" value="Head domain of nucleotide exchange factor GrpE"/>
    <property type="match status" value="1"/>
</dbReference>
<evidence type="ECO:0000256" key="12">
    <source>
        <dbReference type="RuleBase" id="RU004478"/>
    </source>
</evidence>
<dbReference type="GO" id="GO:0051082">
    <property type="term" value="F:unfolded protein binding"/>
    <property type="evidence" value="ECO:0007669"/>
    <property type="project" value="TreeGrafter"/>
</dbReference>
<evidence type="ECO:0000256" key="5">
    <source>
        <dbReference type="ARBA" id="ARBA00023016"/>
    </source>
</evidence>
<reference evidence="15 17" key="2">
    <citation type="submission" date="2017-11" db="EMBL/GenBank/DDBJ databases">
        <title>Draft Genome Sequence of Methylobacter psychrotolerans Sph1T, an Obligate Methanotroph from Low-Temperature Environments.</title>
        <authorList>
            <person name="Oshkin I.Y."/>
            <person name="Miroshnikov K."/>
            <person name="Belova S.E."/>
            <person name="Korzhenkov A."/>
            <person name="Toshchakov S.V."/>
            <person name="Dedysh S.N."/>
        </authorList>
    </citation>
    <scope>NUCLEOTIDE SEQUENCE [LARGE SCALE GENOMIC DNA]</scope>
    <source>
        <strain evidence="15 17">Sph1</strain>
    </source>
</reference>
<organism evidence="14 16">
    <name type="scientific">Methylovulum psychrotolerans</name>
    <dbReference type="NCBI Taxonomy" id="1704499"/>
    <lineage>
        <taxon>Bacteria</taxon>
        <taxon>Pseudomonadati</taxon>
        <taxon>Pseudomonadota</taxon>
        <taxon>Gammaproteobacteria</taxon>
        <taxon>Methylococcales</taxon>
        <taxon>Methylococcaceae</taxon>
        <taxon>Methylovulum</taxon>
    </lineage>
</organism>
<evidence type="ECO:0000313" key="16">
    <source>
        <dbReference type="Proteomes" id="UP000197019"/>
    </source>
</evidence>
<evidence type="ECO:0000256" key="13">
    <source>
        <dbReference type="SAM" id="MobiDB-lite"/>
    </source>
</evidence>
<dbReference type="NCBIfam" id="NF010748">
    <property type="entry name" value="PRK14150.1"/>
    <property type="match status" value="1"/>
</dbReference>
<evidence type="ECO:0000313" key="17">
    <source>
        <dbReference type="Proteomes" id="UP000237423"/>
    </source>
</evidence>
<evidence type="ECO:0000256" key="2">
    <source>
        <dbReference type="ARBA" id="ARBA00009054"/>
    </source>
</evidence>
<evidence type="ECO:0000256" key="9">
    <source>
        <dbReference type="ARBA" id="ARBA00076414"/>
    </source>
</evidence>
<dbReference type="KEGG" id="mpsy:CEK71_07540"/>
<comment type="subunit">
    <text evidence="3 10">Homodimer.</text>
</comment>
<feature type="region of interest" description="Disordered" evidence="13">
    <location>
        <begin position="1"/>
        <end position="36"/>
    </location>
</feature>
<dbReference type="GO" id="GO:0042803">
    <property type="term" value="F:protein homodimerization activity"/>
    <property type="evidence" value="ECO:0007669"/>
    <property type="project" value="InterPro"/>
</dbReference>
<dbReference type="Proteomes" id="UP000237423">
    <property type="component" value="Unassembled WGS sequence"/>
</dbReference>
<evidence type="ECO:0000256" key="4">
    <source>
        <dbReference type="ARBA" id="ARBA00022490"/>
    </source>
</evidence>
<dbReference type="SUPFAM" id="SSF51064">
    <property type="entry name" value="Head domain of nucleotide exchange factor GrpE"/>
    <property type="match status" value="1"/>
</dbReference>
<dbReference type="InterPro" id="IPR000740">
    <property type="entry name" value="GrpE"/>
</dbReference>
<dbReference type="InterPro" id="IPR013805">
    <property type="entry name" value="GrpE_CC"/>
</dbReference>
<dbReference type="PRINTS" id="PR00773">
    <property type="entry name" value="GRPEPROTEIN"/>
</dbReference>
<gene>
    <name evidence="10" type="primary">grpE</name>
    <name evidence="15" type="ORF">AADEFJLK_02434</name>
    <name evidence="14" type="ORF">CEK71_07540</name>
</gene>
<dbReference type="NCBIfam" id="NF010738">
    <property type="entry name" value="PRK14140.1"/>
    <property type="match status" value="1"/>
</dbReference>
<reference evidence="14 16" key="1">
    <citation type="submission" date="2017-06" db="EMBL/GenBank/DDBJ databases">
        <title>Genome Sequencing of the methanotroph Methylovulum psychrotolerants str. HV10-M2 isolated from a high-altitude environment.</title>
        <authorList>
            <person name="Mateos-Rivera A."/>
        </authorList>
    </citation>
    <scope>NUCLEOTIDE SEQUENCE [LARGE SCALE GENOMIC DNA]</scope>
    <source>
        <strain evidence="14 16">HV10_M2</strain>
    </source>
</reference>
<evidence type="ECO:0000313" key="15">
    <source>
        <dbReference type="EMBL" id="POZ51567.1"/>
    </source>
</evidence>
<dbReference type="OrthoDB" id="9789811at2"/>
<evidence type="ECO:0000313" key="14">
    <source>
        <dbReference type="EMBL" id="ASF45943.1"/>
    </source>
</evidence>